<proteinExistence type="predicted"/>
<protein>
    <submittedName>
        <fullName evidence="1">Uncharacterized protein</fullName>
    </submittedName>
</protein>
<dbReference type="AlphaFoldDB" id="A0AAD2SVY9"/>
<dbReference type="Proteomes" id="UP000005070">
    <property type="component" value="Unassembled WGS sequence"/>
</dbReference>
<evidence type="ECO:0000313" key="1">
    <source>
        <dbReference type="EMBL" id="EID19892.1"/>
    </source>
</evidence>
<comment type="caution">
    <text evidence="1">The sequence shown here is derived from an EMBL/GenBank/DDBJ whole genome shotgun (WGS) entry which is preliminary data.</text>
</comment>
<accession>A0AAD2SVY9</accession>
<sequence>MPISNENYVFKLNVQPQVLKRFGIKGFETLKSEVIPNAIFNSYNDLLVQVDIQLDGLSFII</sequence>
<name>A0AAD2SVY9_STRCV</name>
<dbReference type="EMBL" id="AICQ01000035">
    <property type="protein sequence ID" value="EID19892.1"/>
    <property type="molecule type" value="Genomic_DNA"/>
</dbReference>
<evidence type="ECO:0000313" key="2">
    <source>
        <dbReference type="Proteomes" id="UP000005070"/>
    </source>
</evidence>
<reference evidence="1 2" key="1">
    <citation type="submission" date="2012-01" db="EMBL/GenBank/DDBJ databases">
        <authorList>
            <person name="Harkins D.M."/>
            <person name="Madupu R."/>
            <person name="Durkin A.S."/>
            <person name="Torralba M."/>
            <person name="Methe B."/>
            <person name="Sutton G.G."/>
            <person name="Nelson K.E."/>
        </authorList>
    </citation>
    <scope>NUCLEOTIDE SEQUENCE [LARGE SCALE GENOMIC DNA]</scope>
    <source>
        <strain evidence="1 2">SK53</strain>
    </source>
</reference>
<feature type="non-terminal residue" evidence="1">
    <location>
        <position position="61"/>
    </location>
</feature>
<gene>
    <name evidence="1" type="ORF">HMPREF1044_1834</name>
</gene>
<organism evidence="1 2">
    <name type="scientific">Streptococcus constellatus subsp. constellatus SK53</name>
    <dbReference type="NCBI Taxonomy" id="1095730"/>
    <lineage>
        <taxon>Bacteria</taxon>
        <taxon>Bacillati</taxon>
        <taxon>Bacillota</taxon>
        <taxon>Bacilli</taxon>
        <taxon>Lactobacillales</taxon>
        <taxon>Streptococcaceae</taxon>
        <taxon>Streptococcus</taxon>
        <taxon>Streptococcus anginosus group</taxon>
    </lineage>
</organism>